<dbReference type="InterPro" id="IPR013783">
    <property type="entry name" value="Ig-like_fold"/>
</dbReference>
<evidence type="ECO:0000313" key="5">
    <source>
        <dbReference type="Ensembl" id="ENSPKIP00000007927.1"/>
    </source>
</evidence>
<dbReference type="InterPro" id="IPR013106">
    <property type="entry name" value="Ig_V-set"/>
</dbReference>
<dbReference type="GeneID" id="111838654"/>
<dbReference type="InterPro" id="IPR003599">
    <property type="entry name" value="Ig_sub"/>
</dbReference>
<dbReference type="PANTHER" id="PTHR46484:SF3">
    <property type="entry name" value="MYELIN-ASSOCIATED GLYCOPROTEIN-LIKE"/>
    <property type="match status" value="1"/>
</dbReference>
<dbReference type="Proteomes" id="UP000261540">
    <property type="component" value="Unplaced"/>
</dbReference>
<dbReference type="SUPFAM" id="SSF48726">
    <property type="entry name" value="Immunoglobulin"/>
    <property type="match status" value="4"/>
</dbReference>
<sequence length="549" mass="61707">MGLHRVLSLCMVFGFLKEGCPAHISILIPEIVPAVLGSCVVIPCHFTIPTSPRHTDRQPVKYHVHLRYRFLFGKRTAFSSDDTTEVHRHFKGRTALVGDPSQGDCSLQIDKLRMNDGGRYEMELKEKGASEWTVSKAISITVSGTPPKPEISDPGTIIEGQLVTLNCTVSNSCPDQPVQVLWNWERGASHWHQEQRLLPQVRGQLQVLLSSLSFNASHTAPPWVKCLTTLTDRQRAFTTRNLHIRFPPRDIAIQVLSQAVQEGGSAFLSCSCKADPPVTEYQWFYTHQGLAIDLPQRLQTVRVYNVTRGKRFHCTATNQIGWAKSTPVTIDVQRQPVISQSSSCSWAGGGLMCQCVVDSNPRSAVTWSVDGSNSLDGYNTSVLAQDNPLVAVLRRDMGLPLSVVCYAHNMLGNDSAMLMDRSEDSLLWKVIFVASIFLSLLLLILLFLLLLHYSRKKKRHILNYGHPAVHQTSLGLYHEHTSLYINCTEVTHIYTNGSYQLVYQNCTPIFIQNKQRRQRGRQVDFPNRAQREMQSPSSDTETAIYVEII</sequence>
<dbReference type="KEGG" id="pki:111838654"/>
<dbReference type="PROSITE" id="PS50835">
    <property type="entry name" value="IG_LIKE"/>
    <property type="match status" value="2"/>
</dbReference>
<name>A0A3B3QMH7_9TELE</name>
<dbReference type="Pfam" id="PF07686">
    <property type="entry name" value="V-set"/>
    <property type="match status" value="1"/>
</dbReference>
<organism evidence="5 6">
    <name type="scientific">Paramormyrops kingsleyae</name>
    <dbReference type="NCBI Taxonomy" id="1676925"/>
    <lineage>
        <taxon>Eukaryota</taxon>
        <taxon>Metazoa</taxon>
        <taxon>Chordata</taxon>
        <taxon>Craniata</taxon>
        <taxon>Vertebrata</taxon>
        <taxon>Euteleostomi</taxon>
        <taxon>Actinopterygii</taxon>
        <taxon>Neopterygii</taxon>
        <taxon>Teleostei</taxon>
        <taxon>Osteoglossocephala</taxon>
        <taxon>Osteoglossomorpha</taxon>
        <taxon>Osteoglossiformes</taxon>
        <taxon>Mormyridae</taxon>
        <taxon>Paramormyrops</taxon>
    </lineage>
</organism>
<dbReference type="OrthoDB" id="25840at2759"/>
<evidence type="ECO:0000259" key="4">
    <source>
        <dbReference type="PROSITE" id="PS50835"/>
    </source>
</evidence>
<dbReference type="InterPro" id="IPR007110">
    <property type="entry name" value="Ig-like_dom"/>
</dbReference>
<keyword evidence="3" id="KW-0732">Signal</keyword>
<feature type="region of interest" description="Disordered" evidence="1">
    <location>
        <begin position="517"/>
        <end position="539"/>
    </location>
</feature>
<dbReference type="Ensembl" id="ENSPKIT00000031998.1">
    <property type="protein sequence ID" value="ENSPKIP00000007927.1"/>
    <property type="gene ID" value="ENSPKIG00000023641.1"/>
</dbReference>
<reference evidence="5" key="2">
    <citation type="submission" date="2025-09" db="UniProtKB">
        <authorList>
            <consortium name="Ensembl"/>
        </authorList>
    </citation>
    <scope>IDENTIFICATION</scope>
</reference>
<feature type="domain" description="Ig-like" evidence="4">
    <location>
        <begin position="149"/>
        <end position="182"/>
    </location>
</feature>
<evidence type="ECO:0000256" key="3">
    <source>
        <dbReference type="SAM" id="SignalP"/>
    </source>
</evidence>
<protein>
    <submittedName>
        <fullName evidence="5">B-cell receptor CD22-like</fullName>
    </submittedName>
</protein>
<dbReference type="GeneTree" id="ENSGT01150000286924"/>
<keyword evidence="6" id="KW-1185">Reference proteome</keyword>
<feature type="domain" description="Ig-like" evidence="4">
    <location>
        <begin position="248"/>
        <end position="329"/>
    </location>
</feature>
<accession>A0A3B3QMH7</accession>
<feature type="chain" id="PRO_5017429424" evidence="3">
    <location>
        <begin position="23"/>
        <end position="549"/>
    </location>
</feature>
<keyword evidence="2" id="KW-1133">Transmembrane helix</keyword>
<feature type="signal peptide" evidence="3">
    <location>
        <begin position="1"/>
        <end position="22"/>
    </location>
</feature>
<dbReference type="InterPro" id="IPR036179">
    <property type="entry name" value="Ig-like_dom_sf"/>
</dbReference>
<dbReference type="RefSeq" id="XP_072572626.1">
    <property type="nucleotide sequence ID" value="XM_072716525.1"/>
</dbReference>
<evidence type="ECO:0000313" key="6">
    <source>
        <dbReference type="Proteomes" id="UP000261540"/>
    </source>
</evidence>
<dbReference type="PANTHER" id="PTHR46484">
    <property type="entry name" value="SI:CH211-171H4.5-RELATED"/>
    <property type="match status" value="1"/>
</dbReference>
<feature type="transmembrane region" description="Helical" evidence="2">
    <location>
        <begin position="426"/>
        <end position="451"/>
    </location>
</feature>
<dbReference type="SMART" id="SM00409">
    <property type="entry name" value="IG"/>
    <property type="match status" value="3"/>
</dbReference>
<evidence type="ECO:0000256" key="2">
    <source>
        <dbReference type="SAM" id="Phobius"/>
    </source>
</evidence>
<reference evidence="5" key="1">
    <citation type="submission" date="2025-08" db="UniProtKB">
        <authorList>
            <consortium name="Ensembl"/>
        </authorList>
    </citation>
    <scope>IDENTIFICATION</scope>
</reference>
<dbReference type="Gene3D" id="2.60.40.10">
    <property type="entry name" value="Immunoglobulins"/>
    <property type="match status" value="3"/>
</dbReference>
<keyword evidence="2" id="KW-0812">Transmembrane</keyword>
<dbReference type="AlphaFoldDB" id="A0A3B3QMH7"/>
<evidence type="ECO:0000256" key="1">
    <source>
        <dbReference type="SAM" id="MobiDB-lite"/>
    </source>
</evidence>
<proteinExistence type="predicted"/>
<keyword evidence="2" id="KW-0472">Membrane</keyword>